<dbReference type="Pfam" id="PF13426">
    <property type="entry name" value="PAS_9"/>
    <property type="match status" value="1"/>
</dbReference>
<proteinExistence type="predicted"/>
<dbReference type="Gene3D" id="3.30.70.270">
    <property type="match status" value="1"/>
</dbReference>
<dbReference type="SMART" id="SM00091">
    <property type="entry name" value="PAS"/>
    <property type="match status" value="2"/>
</dbReference>
<name>A0ABN1J1U4_9CLOT</name>
<dbReference type="Proteomes" id="UP001500339">
    <property type="component" value="Unassembled WGS sequence"/>
</dbReference>
<dbReference type="NCBIfam" id="TIGR00254">
    <property type="entry name" value="GGDEF"/>
    <property type="match status" value="1"/>
</dbReference>
<dbReference type="InterPro" id="IPR035965">
    <property type="entry name" value="PAS-like_dom_sf"/>
</dbReference>
<dbReference type="SUPFAM" id="SSF55785">
    <property type="entry name" value="PYP-like sensor domain (PAS domain)"/>
    <property type="match status" value="2"/>
</dbReference>
<dbReference type="NCBIfam" id="TIGR00229">
    <property type="entry name" value="sensory_box"/>
    <property type="match status" value="2"/>
</dbReference>
<sequence length="418" mass="47934">MYERVMCSNCKESLQNIIDAMYEGYAVHEIICDNNGIPIDYRYIEANLAFEKITGFKRKDIIGKTIKEVSPEIDSFWIDTYGEVALTGKPRNFENYDELLDKYFRVSVFSHKKGIFTTIFTDISENKIIEETLEKHKLLVESAQDAILYVKDNGIIIDANKSAIRFYQYTYEELLNLSIHDIRHPSTRDKFEQQIKQADESGIIFESIHVRKDGSIFPVEVSAKGTIIRNGRVRIHIIRNITERKMTEEKITYLANYDSLTGIPNRAYLMHELDISIERARRGAYKLAVIFFDIDKFKSINDTYGHDAGDKVLKTVAERVQDKIRKVDTLGRLGGDEFIIIQPLIEKDEDVLALINRVFKALDEPIFVESSELKVSISISIGISVYPDDAKDMSTLLSNADHAMYGAKKESGNSYKFP</sequence>
<organism evidence="3 4">
    <name type="scientific">Clostridium malenominatum</name>
    <dbReference type="NCBI Taxonomy" id="1539"/>
    <lineage>
        <taxon>Bacteria</taxon>
        <taxon>Bacillati</taxon>
        <taxon>Bacillota</taxon>
        <taxon>Clostridia</taxon>
        <taxon>Eubacteriales</taxon>
        <taxon>Clostridiaceae</taxon>
        <taxon>Clostridium</taxon>
    </lineage>
</organism>
<feature type="domain" description="GGDEF" evidence="2">
    <location>
        <begin position="285"/>
        <end position="418"/>
    </location>
</feature>
<dbReference type="Pfam" id="PF13188">
    <property type="entry name" value="PAS_8"/>
    <property type="match status" value="1"/>
</dbReference>
<dbReference type="EMBL" id="BAAACF010000001">
    <property type="protein sequence ID" value="GAA0725784.1"/>
    <property type="molecule type" value="Genomic_DNA"/>
</dbReference>
<protein>
    <recommendedName>
        <fullName evidence="5">Diguanylate cyclase</fullName>
    </recommendedName>
</protein>
<dbReference type="Gene3D" id="3.30.450.20">
    <property type="entry name" value="PAS domain"/>
    <property type="match status" value="2"/>
</dbReference>
<evidence type="ECO:0000259" key="2">
    <source>
        <dbReference type="PROSITE" id="PS50887"/>
    </source>
</evidence>
<dbReference type="Pfam" id="PF00990">
    <property type="entry name" value="GGDEF"/>
    <property type="match status" value="1"/>
</dbReference>
<dbReference type="InterPro" id="IPR043128">
    <property type="entry name" value="Rev_trsase/Diguanyl_cyclase"/>
</dbReference>
<dbReference type="PANTHER" id="PTHR46663">
    <property type="entry name" value="DIGUANYLATE CYCLASE DGCT-RELATED"/>
    <property type="match status" value="1"/>
</dbReference>
<dbReference type="CDD" id="cd01949">
    <property type="entry name" value="GGDEF"/>
    <property type="match status" value="1"/>
</dbReference>
<evidence type="ECO:0000313" key="3">
    <source>
        <dbReference type="EMBL" id="GAA0725784.1"/>
    </source>
</evidence>
<dbReference type="InterPro" id="IPR052163">
    <property type="entry name" value="DGC-Regulatory_Protein"/>
</dbReference>
<accession>A0ABN1J1U4</accession>
<dbReference type="RefSeq" id="WP_343769510.1">
    <property type="nucleotide sequence ID" value="NZ_BAAACF010000001.1"/>
</dbReference>
<comment type="caution">
    <text evidence="3">The sequence shown here is derived from an EMBL/GenBank/DDBJ whole genome shotgun (WGS) entry which is preliminary data.</text>
</comment>
<dbReference type="PROSITE" id="PS50112">
    <property type="entry name" value="PAS"/>
    <property type="match status" value="2"/>
</dbReference>
<dbReference type="InterPro" id="IPR000160">
    <property type="entry name" value="GGDEF_dom"/>
</dbReference>
<feature type="domain" description="PAS" evidence="1">
    <location>
        <begin position="33"/>
        <end position="72"/>
    </location>
</feature>
<dbReference type="SUPFAM" id="SSF55073">
    <property type="entry name" value="Nucleotide cyclase"/>
    <property type="match status" value="1"/>
</dbReference>
<dbReference type="PROSITE" id="PS50887">
    <property type="entry name" value="GGDEF"/>
    <property type="match status" value="1"/>
</dbReference>
<dbReference type="InterPro" id="IPR000014">
    <property type="entry name" value="PAS"/>
</dbReference>
<reference evidence="3 4" key="1">
    <citation type="journal article" date="2019" name="Int. J. Syst. Evol. Microbiol.">
        <title>The Global Catalogue of Microorganisms (GCM) 10K type strain sequencing project: providing services to taxonomists for standard genome sequencing and annotation.</title>
        <authorList>
            <consortium name="The Broad Institute Genomics Platform"/>
            <consortium name="The Broad Institute Genome Sequencing Center for Infectious Disease"/>
            <person name="Wu L."/>
            <person name="Ma J."/>
        </authorList>
    </citation>
    <scope>NUCLEOTIDE SEQUENCE [LARGE SCALE GENOMIC DNA]</scope>
    <source>
        <strain evidence="3 4">JCM 1405</strain>
    </source>
</reference>
<feature type="domain" description="PAS" evidence="1">
    <location>
        <begin position="132"/>
        <end position="202"/>
    </location>
</feature>
<evidence type="ECO:0000259" key="1">
    <source>
        <dbReference type="PROSITE" id="PS50112"/>
    </source>
</evidence>
<dbReference type="InterPro" id="IPR029787">
    <property type="entry name" value="Nucleotide_cyclase"/>
</dbReference>
<dbReference type="SMART" id="SM00267">
    <property type="entry name" value="GGDEF"/>
    <property type="match status" value="1"/>
</dbReference>
<dbReference type="PANTHER" id="PTHR46663:SF2">
    <property type="entry name" value="GGDEF DOMAIN-CONTAINING PROTEIN"/>
    <property type="match status" value="1"/>
</dbReference>
<keyword evidence="4" id="KW-1185">Reference proteome</keyword>
<gene>
    <name evidence="3" type="ORF">GCM10008905_21690</name>
</gene>
<evidence type="ECO:0000313" key="4">
    <source>
        <dbReference type="Proteomes" id="UP001500339"/>
    </source>
</evidence>
<evidence type="ECO:0008006" key="5">
    <source>
        <dbReference type="Google" id="ProtNLM"/>
    </source>
</evidence>
<dbReference type="CDD" id="cd00130">
    <property type="entry name" value="PAS"/>
    <property type="match status" value="1"/>
</dbReference>